<evidence type="ECO:0000313" key="5">
    <source>
        <dbReference type="Proteomes" id="UP000199251"/>
    </source>
</evidence>
<dbReference type="OrthoDB" id="9776438at2"/>
<dbReference type="AlphaFoldDB" id="A0A0E4H2H7"/>
<dbReference type="InterPro" id="IPR036661">
    <property type="entry name" value="Luciferase-like_sf"/>
</dbReference>
<name>A0A0E4H2H7_MYCLN</name>
<evidence type="ECO:0000259" key="3">
    <source>
        <dbReference type="Pfam" id="PF00296"/>
    </source>
</evidence>
<dbReference type="GO" id="GO:0005829">
    <property type="term" value="C:cytosol"/>
    <property type="evidence" value="ECO:0007669"/>
    <property type="project" value="TreeGrafter"/>
</dbReference>
<dbReference type="Gene3D" id="3.20.20.30">
    <property type="entry name" value="Luciferase-like domain"/>
    <property type="match status" value="1"/>
</dbReference>
<gene>
    <name evidence="4" type="ORF">BN1232_03887</name>
</gene>
<accession>A0A0E4H2H7</accession>
<dbReference type="GO" id="GO:0016705">
    <property type="term" value="F:oxidoreductase activity, acting on paired donors, with incorporation or reduction of molecular oxygen"/>
    <property type="evidence" value="ECO:0007669"/>
    <property type="project" value="InterPro"/>
</dbReference>
<keyword evidence="2" id="KW-0503">Monooxygenase</keyword>
<proteinExistence type="predicted"/>
<protein>
    <submittedName>
        <fullName evidence="4">Coenzyme F420-dependent oxidoreductase</fullName>
    </submittedName>
</protein>
<dbReference type="InterPro" id="IPR011251">
    <property type="entry name" value="Luciferase-like_dom"/>
</dbReference>
<sequence>MKLSLMTLGDVVADPVTGFTPTAAERHRAIVEAATVADEAGFEGVHIGEHHGLEYTTSAPPVILAAIGERTSRLRLSTAVTLAANLDPIRVAEDYATVDALSGGRCEVVVGRGNFFVSTYTLFGQRLEDSHELFAQNVELLAQLWAGKEVSWAGSRHRAPISEFVLQPVPVGAMPLWVGGGASESSTDLAARLGLDLMLPSAFGNPQMFKPVVEAYRDKFASYGHPREPRVGACWHVNVAKTSQAARERWEPRYRAYFELMNTVIPRVNPDPPPFVTKPFDFEFLTTRGPAIVGSAAEVAERLNAWSDVLTSDTNLIYIDMGGQPADEYRDMVELIGSDVLPQLN</sequence>
<evidence type="ECO:0000256" key="2">
    <source>
        <dbReference type="ARBA" id="ARBA00023033"/>
    </source>
</evidence>
<evidence type="ECO:0000313" key="4">
    <source>
        <dbReference type="EMBL" id="CQD17414.1"/>
    </source>
</evidence>
<feature type="domain" description="Luciferase-like" evidence="3">
    <location>
        <begin position="19"/>
        <end position="308"/>
    </location>
</feature>
<evidence type="ECO:0000256" key="1">
    <source>
        <dbReference type="ARBA" id="ARBA00023002"/>
    </source>
</evidence>
<dbReference type="STRING" id="141349.BN1232_03887"/>
<dbReference type="Proteomes" id="UP000199251">
    <property type="component" value="Unassembled WGS sequence"/>
</dbReference>
<keyword evidence="1" id="KW-0560">Oxidoreductase</keyword>
<dbReference type="Pfam" id="PF00296">
    <property type="entry name" value="Bac_luciferase"/>
    <property type="match status" value="1"/>
</dbReference>
<reference evidence="4 5" key="1">
    <citation type="submission" date="2015-03" db="EMBL/GenBank/DDBJ databases">
        <authorList>
            <person name="Urmite Genomes"/>
        </authorList>
    </citation>
    <scope>NUCLEOTIDE SEQUENCE [LARGE SCALE GENOMIC DNA]</scope>
    <source>
        <strain evidence="4 5">CSUR P1491</strain>
    </source>
</reference>
<dbReference type="PANTHER" id="PTHR30137:SF8">
    <property type="entry name" value="BLR5498 PROTEIN"/>
    <property type="match status" value="1"/>
</dbReference>
<dbReference type="PANTHER" id="PTHR30137">
    <property type="entry name" value="LUCIFERASE-LIKE MONOOXYGENASE"/>
    <property type="match status" value="1"/>
</dbReference>
<dbReference type="RefSeq" id="WP_090604092.1">
    <property type="nucleotide sequence ID" value="NZ_CTEE01000001.1"/>
</dbReference>
<dbReference type="GO" id="GO:0004497">
    <property type="term" value="F:monooxygenase activity"/>
    <property type="evidence" value="ECO:0007669"/>
    <property type="project" value="UniProtKB-KW"/>
</dbReference>
<dbReference type="InterPro" id="IPR050766">
    <property type="entry name" value="Bact_Lucif_Oxidored"/>
</dbReference>
<dbReference type="SUPFAM" id="SSF51679">
    <property type="entry name" value="Bacterial luciferase-like"/>
    <property type="match status" value="1"/>
</dbReference>
<dbReference type="EMBL" id="CTEE01000001">
    <property type="protein sequence ID" value="CQD17414.1"/>
    <property type="molecule type" value="Genomic_DNA"/>
</dbReference>
<organism evidence="4 5">
    <name type="scientific">Mycobacterium lentiflavum</name>
    <dbReference type="NCBI Taxonomy" id="141349"/>
    <lineage>
        <taxon>Bacteria</taxon>
        <taxon>Bacillati</taxon>
        <taxon>Actinomycetota</taxon>
        <taxon>Actinomycetes</taxon>
        <taxon>Mycobacteriales</taxon>
        <taxon>Mycobacteriaceae</taxon>
        <taxon>Mycobacterium</taxon>
        <taxon>Mycobacterium simiae complex</taxon>
    </lineage>
</organism>